<feature type="compositionally biased region" description="Polar residues" evidence="6">
    <location>
        <begin position="309"/>
        <end position="318"/>
    </location>
</feature>
<evidence type="ECO:0000256" key="2">
    <source>
        <dbReference type="ARBA" id="ARBA00022553"/>
    </source>
</evidence>
<feature type="compositionally biased region" description="Basic residues" evidence="6">
    <location>
        <begin position="180"/>
        <end position="189"/>
    </location>
</feature>
<feature type="compositionally biased region" description="Polar residues" evidence="6">
    <location>
        <begin position="79"/>
        <end position="90"/>
    </location>
</feature>
<feature type="compositionally biased region" description="Polar residues" evidence="6">
    <location>
        <begin position="1118"/>
        <end position="1130"/>
    </location>
</feature>
<feature type="region of interest" description="Disordered" evidence="6">
    <location>
        <begin position="1220"/>
        <end position="1260"/>
    </location>
</feature>
<comment type="caution">
    <text evidence="8">The sequence shown here is derived from an EMBL/GenBank/DDBJ whole genome shotgun (WGS) entry which is preliminary data.</text>
</comment>
<evidence type="ECO:0000313" key="8">
    <source>
        <dbReference type="EMBL" id="KAK9420301.1"/>
    </source>
</evidence>
<dbReference type="PANTHER" id="PTHR46896:SF3">
    <property type="entry name" value="FI06413P-RELATED"/>
    <property type="match status" value="1"/>
</dbReference>
<dbReference type="InterPro" id="IPR003653">
    <property type="entry name" value="Peptidase_C48_C"/>
</dbReference>
<dbReference type="PANTHER" id="PTHR46896">
    <property type="entry name" value="SENTRIN-SPECIFIC PROTEASE"/>
    <property type="match status" value="1"/>
</dbReference>
<feature type="region of interest" description="Disordered" evidence="6">
    <location>
        <begin position="1"/>
        <end position="21"/>
    </location>
</feature>
<organism evidence="8 9">
    <name type="scientific">Seiridium unicorne</name>
    <dbReference type="NCBI Taxonomy" id="138068"/>
    <lineage>
        <taxon>Eukaryota</taxon>
        <taxon>Fungi</taxon>
        <taxon>Dikarya</taxon>
        <taxon>Ascomycota</taxon>
        <taxon>Pezizomycotina</taxon>
        <taxon>Sordariomycetes</taxon>
        <taxon>Xylariomycetidae</taxon>
        <taxon>Amphisphaeriales</taxon>
        <taxon>Sporocadaceae</taxon>
        <taxon>Seiridium</taxon>
    </lineage>
</organism>
<keyword evidence="5" id="KW-0378">Hydrolase</keyword>
<feature type="region of interest" description="Disordered" evidence="6">
    <location>
        <begin position="1027"/>
        <end position="1191"/>
    </location>
</feature>
<feature type="compositionally biased region" description="Polar residues" evidence="6">
    <location>
        <begin position="265"/>
        <end position="276"/>
    </location>
</feature>
<feature type="region of interest" description="Disordered" evidence="6">
    <location>
        <begin position="78"/>
        <end position="318"/>
    </location>
</feature>
<feature type="compositionally biased region" description="Basic and acidic residues" evidence="6">
    <location>
        <begin position="522"/>
        <end position="541"/>
    </location>
</feature>
<feature type="compositionally biased region" description="Polar residues" evidence="6">
    <location>
        <begin position="988"/>
        <end position="1011"/>
    </location>
</feature>
<feature type="compositionally biased region" description="Basic and acidic residues" evidence="6">
    <location>
        <begin position="1056"/>
        <end position="1065"/>
    </location>
</feature>
<feature type="region of interest" description="Disordered" evidence="6">
    <location>
        <begin position="796"/>
        <end position="837"/>
    </location>
</feature>
<evidence type="ECO:0000256" key="5">
    <source>
        <dbReference type="ARBA" id="ARBA00022801"/>
    </source>
</evidence>
<proteinExistence type="inferred from homology"/>
<evidence type="ECO:0000256" key="4">
    <source>
        <dbReference type="ARBA" id="ARBA00022786"/>
    </source>
</evidence>
<feature type="compositionally biased region" description="Polar residues" evidence="6">
    <location>
        <begin position="1029"/>
        <end position="1045"/>
    </location>
</feature>
<evidence type="ECO:0000313" key="9">
    <source>
        <dbReference type="Proteomes" id="UP001408356"/>
    </source>
</evidence>
<keyword evidence="9" id="KW-1185">Reference proteome</keyword>
<feature type="compositionally biased region" description="Polar residues" evidence="6">
    <location>
        <begin position="762"/>
        <end position="781"/>
    </location>
</feature>
<feature type="compositionally biased region" description="Basic and acidic residues" evidence="6">
    <location>
        <begin position="944"/>
        <end position="967"/>
    </location>
</feature>
<keyword evidence="2" id="KW-0597">Phosphoprotein</keyword>
<feature type="compositionally biased region" description="Basic and acidic residues" evidence="6">
    <location>
        <begin position="103"/>
        <end position="112"/>
    </location>
</feature>
<dbReference type="Pfam" id="PF02902">
    <property type="entry name" value="Peptidase_C48"/>
    <property type="match status" value="1"/>
</dbReference>
<dbReference type="Proteomes" id="UP001408356">
    <property type="component" value="Unassembled WGS sequence"/>
</dbReference>
<dbReference type="EMBL" id="JARVKF010000246">
    <property type="protein sequence ID" value="KAK9420301.1"/>
    <property type="molecule type" value="Genomic_DNA"/>
</dbReference>
<reference evidence="8 9" key="1">
    <citation type="journal article" date="2024" name="J. Plant Pathol.">
        <title>Sequence and assembly of the genome of Seiridium unicorne, isolate CBS 538.82, causal agent of cypress canker disease.</title>
        <authorList>
            <person name="Scali E."/>
            <person name="Rocca G.D."/>
            <person name="Danti R."/>
            <person name="Garbelotto M."/>
            <person name="Barberini S."/>
            <person name="Baroncelli R."/>
            <person name="Emiliani G."/>
        </authorList>
    </citation>
    <scope>NUCLEOTIDE SEQUENCE [LARGE SCALE GENOMIC DNA]</scope>
    <source>
        <strain evidence="8 9">BM-138-508</strain>
    </source>
</reference>
<dbReference type="SUPFAM" id="SSF54001">
    <property type="entry name" value="Cysteine proteinases"/>
    <property type="match status" value="1"/>
</dbReference>
<feature type="compositionally biased region" description="Acidic residues" evidence="6">
    <location>
        <begin position="199"/>
        <end position="211"/>
    </location>
</feature>
<sequence>MSAEVQPYVTTHDSHHQSTAPARRWHLLSKGQLSSKQNSGTLRIQYAGSCRHFGLSNHLLELTDVQKKLISAMGFAPRNTLNDTTRTSRPPLQAPLALDEPEPQSKRQKLDTEESFPTSQAQFVPQPEAQSTPIRRTSTSSAQSVSVPWKAGSVQSSSRTAGHANVGEFRAVEKRTQAPRPKRLRHKKSTTNSAANPEFVDDSEGEADDGYTEVSAVMKPRHQHEQVSVQNYSNHFKTSRRPTVANNSRFSAVNGLKRKAATGLTPPSKQPRTSSPDPLAEPDSAGNTIRARRTHASYSESRRGEIRPTQFSVASSPVSYTRKPKSALQDNALAQSILEGGLRIKSAVSGDYAYPDPMGGQNEPCSLRVLDISTILVPTSSEREVMLQYSYLTLDLRRIHMIKWASPSGCIVAIGRSIQPEFSAGAKLYLEFFERNDVLLFMKWVRMERREPITEFQVVTEPEDKLVRQLRHQGTMAKRGKVLRDSEVVQHPVGDDIKLMERQQQIRLQKSRQPAQSSAENRQPRMRDSMKLPPSDHDPKEQAIAIPETPTRTATRSTRTRSSKIIDQPSTPRSWTDENPDWVDRWRNSLVFPAHGKNRATVDKDDIVRLDEGQFLNDNLIIFGLRWLQHTLERENPDIAERIYFHNTFFYDKLKPSRSSAGINYDSVKGWTSKVDLFTKDFIVVPINEYTHWYVAIIYNAPKLIPSESMADIHGSAETTAANPSLDKEKPTIVEQQPLVIKDADGAKDATSLVETEMRRMSISSSNGNNELANGQETATQDAGISDHVTNTEHDSSLVRADVDVQEVPPPSTSSRKKSAKKGSIGSRKHDPNQPKIITLDSLGSAHSPACSNLRQYLVAELKDKKGIQISDPLSLGMTAKGIPLQENYCDCGLYLLGYIRELIGDPDAFVRGLLQYEEPQWTFPSSNMRGMMREIIFELQSDQQKREDTESAQKQEKKRQAAEEKRGKGRPTSRGGNPAKEVAKSASPRTQSMATEHSTGMNVSSGSTMRSTIDASSILRRHVPTGETKISSSADASQEVNNHLSEVKTLTDGPEEPRRQREPKTSMPEAISLPFLTSPKRSDSLGSDDTTKRFIRPLRSPVSLGETSDNPVDVDSSPLTKQLEQNLQHEQQRKEVKSPQRANAPLDADTPRASVEHQSTISPLKANAGQEQVQTPLRSKVTRHDGDAPRTNIMVEIQSGASRNLKRPRDAISAPLIRRRETGHRSEYFQGVQNRQEGNRFDRAEYVEPPGAVVLSDSE</sequence>
<evidence type="ECO:0000256" key="6">
    <source>
        <dbReference type="SAM" id="MobiDB-lite"/>
    </source>
</evidence>
<dbReference type="Gene3D" id="3.40.395.10">
    <property type="entry name" value="Adenoviral Proteinase, Chain A"/>
    <property type="match status" value="1"/>
</dbReference>
<feature type="region of interest" description="Disordered" evidence="6">
    <location>
        <begin position="941"/>
        <end position="1011"/>
    </location>
</feature>
<name>A0ABR2V0E1_9PEZI</name>
<keyword evidence="4" id="KW-0833">Ubl conjugation pathway</keyword>
<dbReference type="Pfam" id="PF25424">
    <property type="entry name" value="PH_35"/>
    <property type="match status" value="1"/>
</dbReference>
<dbReference type="InterPro" id="IPR057501">
    <property type="entry name" value="DeUb_enz_PH"/>
</dbReference>
<protein>
    <recommendedName>
        <fullName evidence="7">Ubiquitin-like protease family profile domain-containing protein</fullName>
    </recommendedName>
</protein>
<feature type="region of interest" description="Disordered" evidence="6">
    <location>
        <begin position="505"/>
        <end position="577"/>
    </location>
</feature>
<dbReference type="InterPro" id="IPR051947">
    <property type="entry name" value="Sentrin-specific_protease"/>
</dbReference>
<feature type="compositionally biased region" description="Polar residues" evidence="6">
    <location>
        <begin position="226"/>
        <end position="236"/>
    </location>
</feature>
<evidence type="ECO:0000256" key="1">
    <source>
        <dbReference type="ARBA" id="ARBA00005234"/>
    </source>
</evidence>
<evidence type="ECO:0000256" key="3">
    <source>
        <dbReference type="ARBA" id="ARBA00022670"/>
    </source>
</evidence>
<feature type="region of interest" description="Disordered" evidence="6">
    <location>
        <begin position="759"/>
        <end position="781"/>
    </location>
</feature>
<comment type="similarity">
    <text evidence="1">Belongs to the peptidase C48 family.</text>
</comment>
<feature type="compositionally biased region" description="Polar residues" evidence="6">
    <location>
        <begin position="505"/>
        <end position="521"/>
    </location>
</feature>
<evidence type="ECO:0000259" key="7">
    <source>
        <dbReference type="PROSITE" id="PS50600"/>
    </source>
</evidence>
<dbReference type="PROSITE" id="PS50600">
    <property type="entry name" value="ULP_PROTEASE"/>
    <property type="match status" value="1"/>
</dbReference>
<gene>
    <name evidence="8" type="ORF">SUNI508_06570</name>
</gene>
<keyword evidence="3" id="KW-0645">Protease</keyword>
<feature type="compositionally biased region" description="Polar residues" evidence="6">
    <location>
        <begin position="115"/>
        <end position="146"/>
    </location>
</feature>
<accession>A0ABR2V0E1</accession>
<feature type="domain" description="Ubiquitin-like protease family profile" evidence="7">
    <location>
        <begin position="600"/>
        <end position="903"/>
    </location>
</feature>
<dbReference type="InterPro" id="IPR038765">
    <property type="entry name" value="Papain-like_cys_pep_sf"/>
</dbReference>
<feature type="compositionally biased region" description="Basic and acidic residues" evidence="6">
    <location>
        <begin position="1238"/>
        <end position="1247"/>
    </location>
</feature>